<reference evidence="1 2" key="1">
    <citation type="submission" date="2009-08" db="EMBL/GenBank/DDBJ databases">
        <title>The Genome Sequence of Spizellomyces punctatus strain DAOM BR117.</title>
        <authorList>
            <consortium name="The Broad Institute Genome Sequencing Platform"/>
            <person name="Russ C."/>
            <person name="Cuomo C."/>
            <person name="Shea T."/>
            <person name="Young S.K."/>
            <person name="Zeng Q."/>
            <person name="Koehrsen M."/>
            <person name="Haas B."/>
            <person name="Borodovsky M."/>
            <person name="Guigo R."/>
            <person name="Alvarado L."/>
            <person name="Berlin A."/>
            <person name="Bochicchio J."/>
            <person name="Borenstein D."/>
            <person name="Chapman S."/>
            <person name="Chen Z."/>
            <person name="Engels R."/>
            <person name="Freedman E."/>
            <person name="Gellesch M."/>
            <person name="Goldberg J."/>
            <person name="Griggs A."/>
            <person name="Gujja S."/>
            <person name="Heiman D."/>
            <person name="Hepburn T."/>
            <person name="Howarth C."/>
            <person name="Jen D."/>
            <person name="Larson L."/>
            <person name="Lewis B."/>
            <person name="Mehta T."/>
            <person name="Park D."/>
            <person name="Pearson M."/>
            <person name="Roberts A."/>
            <person name="Saif S."/>
            <person name="Shenoy N."/>
            <person name="Sisk P."/>
            <person name="Stolte C."/>
            <person name="Sykes S."/>
            <person name="Thomson T."/>
            <person name="Walk T."/>
            <person name="White J."/>
            <person name="Yandava C."/>
            <person name="Burger G."/>
            <person name="Gray M.W."/>
            <person name="Holland P.W.H."/>
            <person name="King N."/>
            <person name="Lang F.B.F."/>
            <person name="Roger A.J."/>
            <person name="Ruiz-Trillo I."/>
            <person name="Lander E."/>
            <person name="Nusbaum C."/>
        </authorList>
    </citation>
    <scope>NUCLEOTIDE SEQUENCE [LARGE SCALE GENOMIC DNA]</scope>
    <source>
        <strain evidence="1 2">DAOM BR117</strain>
    </source>
</reference>
<keyword evidence="2" id="KW-1185">Reference proteome</keyword>
<dbReference type="EMBL" id="KQ257454">
    <property type="protein sequence ID" value="KND01262.1"/>
    <property type="molecule type" value="Genomic_DNA"/>
</dbReference>
<accession>A0A0L0HJH2</accession>
<dbReference type="VEuPathDB" id="FungiDB:SPPG_03074"/>
<dbReference type="eggNOG" id="ENOG502SP2Y">
    <property type="taxonomic scope" value="Eukaryota"/>
</dbReference>
<sequence>MIRCHSAQESLRKPYVIAEREVFSQGSVQYPVTPMATNALEQNVHSTIVRRLQAAHQSTADLSAGLTRFLVGPAIHAATNPAESQRLTQRVLALMQNNVLVSDADMVKALGLVESTGDFVAEPDVEYFYVRSWAIHATDLARLLASWEEEGIEPREAWQWLYAIQIAETCFIRYVGKCRGPATPHKRYTTDLKQRESGLLHDFLEALQEIAPDSYASGKTFEFVEGRLGEIAEATIRDDRERAIIAFFDREKLLNRQHGGFYQSYIPSIDDYHLFKELNTDFIRRFRNACTSTHDDMLKAIDQWIEETKCYAEEHPIETKTGLHPLTQKYNTKRRHQLLPQMINDNVILLLIGKDVTFEEYIGSHTFLSGNSRAGYLTKDFLARLQAYERDASSWSTLDKLAFPFINLFPWMGHEDVTSALDYLSAFLRIVRPIITVTFSHLVTSSAHANFYHPYGLSQDNFLDSVGVLSLRHFEDRDWLSSVESEVTEWTIVIPHLDPGFDKYGAQPVELRAVIDLTWYLTFYVAHRAMKLLRAGKGAAKGKGPDRTTLVKRLYTECSEHDPMFMDPAVVALYERLKQAKTALKAHWEDVRQRRRRTVQPLDEEVRKVMSEKAVARILRGERARGAPNSDERKAQVNRLYKLHMPDTFLHVTDYKEDKDRWFQWAMTLPENMSFAMSSLAQAMPKAQRIRNSIRMFRPAEATDDSWMDDPTRMRKALLAKGAHLKQFLPADFYSSEKQRERVLRKTASDPLFAHTSVLQGREIKIWANGDMVLRWIAPAELLEALQTDRNVTLIVRGPKRAVPIQDGDKRFVQFLADGIGLYDENGRDIGPGALVRQQDFILHKSHRLLQALWASERAIIQGTAPIPALTIEAAAEGPVPVSVSVPARRPSLAQSISEALARGMETALSEPLEAEKMTSGRPPFKQQTSKKTMAAFGPVQANDGLWLLQQWLKETHPNGGTFSLADPIIFPNQQSMIPSFSMFLDKYPNHPYHKAWKNWLLPEELAGASRHIIANIRYLCPNTSSKRVQRKETQFQRLTVKPPIKE</sequence>
<organism evidence="1 2">
    <name type="scientific">Spizellomyces punctatus (strain DAOM BR117)</name>
    <dbReference type="NCBI Taxonomy" id="645134"/>
    <lineage>
        <taxon>Eukaryota</taxon>
        <taxon>Fungi</taxon>
        <taxon>Fungi incertae sedis</taxon>
        <taxon>Chytridiomycota</taxon>
        <taxon>Chytridiomycota incertae sedis</taxon>
        <taxon>Chytridiomycetes</taxon>
        <taxon>Spizellomycetales</taxon>
        <taxon>Spizellomycetaceae</taxon>
        <taxon>Spizellomyces</taxon>
    </lineage>
</organism>
<evidence type="ECO:0000313" key="2">
    <source>
        <dbReference type="Proteomes" id="UP000053201"/>
    </source>
</evidence>
<dbReference type="InParanoid" id="A0A0L0HJH2"/>
<protein>
    <submittedName>
        <fullName evidence="1">Uncharacterized protein</fullName>
    </submittedName>
</protein>
<gene>
    <name evidence="1" type="ORF">SPPG_03074</name>
</gene>
<dbReference type="RefSeq" id="XP_016609301.1">
    <property type="nucleotide sequence ID" value="XM_016751360.1"/>
</dbReference>
<proteinExistence type="predicted"/>
<evidence type="ECO:0000313" key="1">
    <source>
        <dbReference type="EMBL" id="KND01262.1"/>
    </source>
</evidence>
<dbReference type="Proteomes" id="UP000053201">
    <property type="component" value="Unassembled WGS sequence"/>
</dbReference>
<dbReference type="STRING" id="645134.A0A0L0HJH2"/>
<dbReference type="AlphaFoldDB" id="A0A0L0HJH2"/>
<dbReference type="GeneID" id="27686621"/>
<dbReference type="OMA" id="IEHEWAN"/>
<name>A0A0L0HJH2_SPIPD</name>
<dbReference type="OrthoDB" id="2126195at2759"/>